<evidence type="ECO:0000256" key="8">
    <source>
        <dbReference type="ARBA" id="ARBA00022801"/>
    </source>
</evidence>
<comment type="subcellular location">
    <subcellularLocation>
        <location evidence="16">Cell inner membrane</location>
        <topology evidence="16">Single-pass membrane protein</topology>
    </subcellularLocation>
    <subcellularLocation>
        <location evidence="1">Membrane</location>
    </subcellularLocation>
</comment>
<dbReference type="PANTHER" id="PTHR30627:SF1">
    <property type="entry name" value="PEPTIDOGLYCAN D,D-TRANSPEPTIDASE FTSI"/>
    <property type="match status" value="1"/>
</dbReference>
<dbReference type="OrthoDB" id="9789078at2"/>
<dbReference type="InterPro" id="IPR050515">
    <property type="entry name" value="Beta-lactam/transpept"/>
</dbReference>
<dbReference type="GO" id="GO:0043093">
    <property type="term" value="P:FtsZ-dependent cytokinesis"/>
    <property type="evidence" value="ECO:0007669"/>
    <property type="project" value="UniProtKB-UniRule"/>
</dbReference>
<dbReference type="GO" id="GO:0008360">
    <property type="term" value="P:regulation of cell shape"/>
    <property type="evidence" value="ECO:0007669"/>
    <property type="project" value="UniProtKB-KW"/>
</dbReference>
<dbReference type="InterPro" id="IPR001460">
    <property type="entry name" value="PCN-bd_Tpept"/>
</dbReference>
<keyword evidence="20" id="KW-1185">Reference proteome</keyword>
<dbReference type="GO" id="GO:0009252">
    <property type="term" value="P:peptidoglycan biosynthetic process"/>
    <property type="evidence" value="ECO:0007669"/>
    <property type="project" value="UniProtKB-UniRule"/>
</dbReference>
<dbReference type="GO" id="GO:0005886">
    <property type="term" value="C:plasma membrane"/>
    <property type="evidence" value="ECO:0007669"/>
    <property type="project" value="UniProtKB-SubCell"/>
</dbReference>
<evidence type="ECO:0000256" key="3">
    <source>
        <dbReference type="ARBA" id="ARBA00022519"/>
    </source>
</evidence>
<keyword evidence="11 16" id="KW-1133">Transmembrane helix</keyword>
<feature type="domain" description="Penicillin-binding protein transpeptidase" evidence="17">
    <location>
        <begin position="266"/>
        <end position="562"/>
    </location>
</feature>
<comment type="pathway">
    <text evidence="16">Cell wall biogenesis; peptidoglycan biosynthesis.</text>
</comment>
<evidence type="ECO:0000256" key="16">
    <source>
        <dbReference type="HAMAP-Rule" id="MF_02080"/>
    </source>
</evidence>
<keyword evidence="3 16" id="KW-0997">Cell inner membrane</keyword>
<dbReference type="Pfam" id="PF00905">
    <property type="entry name" value="Transpeptidase"/>
    <property type="match status" value="1"/>
</dbReference>
<comment type="similarity">
    <text evidence="16">Belongs to the transpeptidase family. FtsI subfamily.</text>
</comment>
<dbReference type="Pfam" id="PF03717">
    <property type="entry name" value="PBP_dimer"/>
    <property type="match status" value="1"/>
</dbReference>
<dbReference type="Gene3D" id="1.10.150.770">
    <property type="match status" value="1"/>
</dbReference>
<comment type="function">
    <text evidence="16">Catalyzes cross-linking of the peptidoglycan cell wall at the division septum.</text>
</comment>
<sequence>MKRNSNASGSRVAASKGVPFSKNPVLAVRLPVWRSRVVLFVLFAAFAGLAGRAVWLQGLSTQFLQKQGEIRYARTLDLPATRGKITDREGQVLASSIPVKAIWAIPDDVQDAPVAKLKALARLLGMSDAELQKKLDSDRGFVYLKRQVEQDVAEQITKLGIEGIQTRKEYKRFYPQGEVTTHMVGFTNVEDVGQESMELAQQKTLVGLPGSRRVIKDRLGHIVEDIGSVREPHDGKDLTLSLDSKIQYIAFTQVKEAVEKFKAKAGAAVVLDVHTGEVLALANWPAYNPNDRSVLTGDQLRNRVMTDTFEPGSSLKPFTVALSLDTNRIKPTTLFDTGNGSFVIGDRVVHDTHPHYLTDVTTIIQKSSNIGTSKIALQMPPQEMWEMFTKVGFGQQPKFGFPGAVAGRVRPYKSWRPIEQANMSFGQGISVSLLQLARSYLIFARDGDIIPLSFQKVNEAPAGTKVVSAKTAREMRDMLELVTQPGGSAPKAQVAGYRTGGKTGTAQKFLNGRYSQTKYIGNFVGMAPMSNPRFVVAVMIDEPGGPAHVGGDVAAPTFAALVANALRAKNITPDSTVTHIIIPENSEQENM</sequence>
<dbReference type="InterPro" id="IPR012338">
    <property type="entry name" value="Beta-lactam/transpept-like"/>
</dbReference>
<name>A0A1I4N2S4_9BURK</name>
<dbReference type="GO" id="GO:0009002">
    <property type="term" value="F:serine-type D-Ala-D-Ala carboxypeptidase activity"/>
    <property type="evidence" value="ECO:0007669"/>
    <property type="project" value="UniProtKB-UniRule"/>
</dbReference>
<evidence type="ECO:0000256" key="6">
    <source>
        <dbReference type="ARBA" id="ARBA00022670"/>
    </source>
</evidence>
<dbReference type="RefSeq" id="WP_093388247.1">
    <property type="nucleotide sequence ID" value="NZ_FOTW01000012.1"/>
</dbReference>
<dbReference type="Proteomes" id="UP000199470">
    <property type="component" value="Unassembled WGS sequence"/>
</dbReference>
<keyword evidence="5 16" id="KW-0121">Carboxypeptidase</keyword>
<evidence type="ECO:0000256" key="13">
    <source>
        <dbReference type="ARBA" id="ARBA00023210"/>
    </source>
</evidence>
<dbReference type="EMBL" id="FOTW01000012">
    <property type="protein sequence ID" value="SFM09872.1"/>
    <property type="molecule type" value="Genomic_DNA"/>
</dbReference>
<evidence type="ECO:0000256" key="11">
    <source>
        <dbReference type="ARBA" id="ARBA00022989"/>
    </source>
</evidence>
<evidence type="ECO:0000256" key="10">
    <source>
        <dbReference type="ARBA" id="ARBA00022984"/>
    </source>
</evidence>
<keyword evidence="8 16" id="KW-0378">Hydrolase</keyword>
<organism evidence="19 20">
    <name type="scientific">Rugamonas rubra</name>
    <dbReference type="NCBI Taxonomy" id="758825"/>
    <lineage>
        <taxon>Bacteria</taxon>
        <taxon>Pseudomonadati</taxon>
        <taxon>Pseudomonadota</taxon>
        <taxon>Betaproteobacteria</taxon>
        <taxon>Burkholderiales</taxon>
        <taxon>Oxalobacteraceae</taxon>
        <taxon>Telluria group</taxon>
        <taxon>Rugamonas</taxon>
    </lineage>
</organism>
<dbReference type="GO" id="GO:0000917">
    <property type="term" value="P:division septum assembly"/>
    <property type="evidence" value="ECO:0007669"/>
    <property type="project" value="UniProtKB-KW"/>
</dbReference>
<evidence type="ECO:0000313" key="19">
    <source>
        <dbReference type="EMBL" id="SFM09872.1"/>
    </source>
</evidence>
<dbReference type="AlphaFoldDB" id="A0A1I4N2S4"/>
<evidence type="ECO:0000256" key="7">
    <source>
        <dbReference type="ARBA" id="ARBA00022692"/>
    </source>
</evidence>
<keyword evidence="12 16" id="KW-0472">Membrane</keyword>
<proteinExistence type="inferred from homology"/>
<gene>
    <name evidence="16" type="primary">ftsI</name>
    <name evidence="19" type="ORF">SAMN02982985_02737</name>
</gene>
<dbReference type="HAMAP" id="MF_02080">
    <property type="entry name" value="FtsI_transpept"/>
    <property type="match status" value="1"/>
</dbReference>
<feature type="domain" description="Penicillin-binding protein dimerisation" evidence="18">
    <location>
        <begin position="78"/>
        <end position="224"/>
    </location>
</feature>
<accession>A0A1I4N2S4</accession>
<dbReference type="EC" id="3.4.16.4" evidence="16"/>
<evidence type="ECO:0000256" key="14">
    <source>
        <dbReference type="ARBA" id="ARBA00023306"/>
    </source>
</evidence>
<protein>
    <recommendedName>
        <fullName evidence="16">Peptidoglycan D,D-transpeptidase FtsI</fullName>
        <ecNumber evidence="16">3.4.16.4</ecNumber>
    </recommendedName>
    <alternativeName>
        <fullName evidence="16">Penicillin-binding protein 3</fullName>
        <shortName evidence="16">PBP-3</shortName>
    </alternativeName>
</protein>
<evidence type="ECO:0000259" key="17">
    <source>
        <dbReference type="Pfam" id="PF00905"/>
    </source>
</evidence>
<keyword evidence="9 16" id="KW-0133">Cell shape</keyword>
<evidence type="ECO:0000256" key="15">
    <source>
        <dbReference type="ARBA" id="ARBA00023316"/>
    </source>
</evidence>
<dbReference type="SUPFAM" id="SSF56601">
    <property type="entry name" value="beta-lactamase/transpeptidase-like"/>
    <property type="match status" value="1"/>
</dbReference>
<evidence type="ECO:0000256" key="9">
    <source>
        <dbReference type="ARBA" id="ARBA00022960"/>
    </source>
</evidence>
<keyword evidence="2 16" id="KW-1003">Cell membrane</keyword>
<dbReference type="Gene3D" id="3.40.710.10">
    <property type="entry name" value="DD-peptidase/beta-lactamase superfamily"/>
    <property type="match status" value="1"/>
</dbReference>
<evidence type="ECO:0000256" key="2">
    <source>
        <dbReference type="ARBA" id="ARBA00022475"/>
    </source>
</evidence>
<evidence type="ECO:0000256" key="1">
    <source>
        <dbReference type="ARBA" id="ARBA00004370"/>
    </source>
</evidence>
<keyword evidence="14 16" id="KW-0131">Cell cycle</keyword>
<evidence type="ECO:0000256" key="5">
    <source>
        <dbReference type="ARBA" id="ARBA00022645"/>
    </source>
</evidence>
<keyword evidence="13 16" id="KW-0717">Septation</keyword>
<dbReference type="GO" id="GO:0071555">
    <property type="term" value="P:cell wall organization"/>
    <property type="evidence" value="ECO:0007669"/>
    <property type="project" value="UniProtKB-KW"/>
</dbReference>
<reference evidence="19 20" key="1">
    <citation type="submission" date="2016-10" db="EMBL/GenBank/DDBJ databases">
        <authorList>
            <person name="de Groot N.N."/>
        </authorList>
    </citation>
    <scope>NUCLEOTIDE SEQUENCE [LARGE SCALE GENOMIC DNA]</scope>
    <source>
        <strain evidence="19 20">ATCC 43154</strain>
    </source>
</reference>
<keyword evidence="4 16" id="KW-0132">Cell division</keyword>
<comment type="catalytic activity">
    <reaction evidence="16">
        <text>Preferential cleavage: (Ac)2-L-Lys-D-Ala-|-D-Ala. Also transpeptidation of peptidyl-alanyl moieties that are N-acyl substituents of D-alanine.</text>
        <dbReference type="EC" id="3.4.16.4"/>
    </reaction>
</comment>
<dbReference type="Gene3D" id="3.90.1310.10">
    <property type="entry name" value="Penicillin-binding protein 2a (Domain 2)"/>
    <property type="match status" value="1"/>
</dbReference>
<evidence type="ECO:0000256" key="12">
    <source>
        <dbReference type="ARBA" id="ARBA00023136"/>
    </source>
</evidence>
<dbReference type="UniPathway" id="UPA00219"/>
<dbReference type="InterPro" id="IPR036138">
    <property type="entry name" value="PBP_dimer_sf"/>
</dbReference>
<dbReference type="SUPFAM" id="SSF56519">
    <property type="entry name" value="Penicillin binding protein dimerisation domain"/>
    <property type="match status" value="1"/>
</dbReference>
<dbReference type="GO" id="GO:0008658">
    <property type="term" value="F:penicillin binding"/>
    <property type="evidence" value="ECO:0007669"/>
    <property type="project" value="InterPro"/>
</dbReference>
<feature type="transmembrane region" description="Helical" evidence="16">
    <location>
        <begin position="37"/>
        <end position="56"/>
    </location>
</feature>
<evidence type="ECO:0000313" key="20">
    <source>
        <dbReference type="Proteomes" id="UP000199470"/>
    </source>
</evidence>
<evidence type="ECO:0000256" key="4">
    <source>
        <dbReference type="ARBA" id="ARBA00022618"/>
    </source>
</evidence>
<dbReference type="Gene3D" id="3.30.450.330">
    <property type="match status" value="1"/>
</dbReference>
<evidence type="ECO:0000259" key="18">
    <source>
        <dbReference type="Pfam" id="PF03717"/>
    </source>
</evidence>
<keyword evidence="10 16" id="KW-0573">Peptidoglycan synthesis</keyword>
<keyword evidence="6 16" id="KW-0645">Protease</keyword>
<keyword evidence="15 16" id="KW-0961">Cell wall biogenesis/degradation</keyword>
<dbReference type="PANTHER" id="PTHR30627">
    <property type="entry name" value="PEPTIDOGLYCAN D,D-TRANSPEPTIDASE"/>
    <property type="match status" value="1"/>
</dbReference>
<dbReference type="InterPro" id="IPR005311">
    <property type="entry name" value="PBP_dimer"/>
</dbReference>
<dbReference type="GO" id="GO:0006508">
    <property type="term" value="P:proteolysis"/>
    <property type="evidence" value="ECO:0007669"/>
    <property type="project" value="UniProtKB-KW"/>
</dbReference>
<feature type="active site" description="Acyl-ester intermediate" evidence="16">
    <location>
        <position position="313"/>
    </location>
</feature>
<dbReference type="GO" id="GO:0008955">
    <property type="term" value="F:peptidoglycan glycosyltransferase activity"/>
    <property type="evidence" value="ECO:0007669"/>
    <property type="project" value="InterPro"/>
</dbReference>
<keyword evidence="7 16" id="KW-0812">Transmembrane</keyword>
<dbReference type="STRING" id="758825.SAMN02982985_02737"/>
<dbReference type="InterPro" id="IPR037532">
    <property type="entry name" value="FtsI_transpept"/>
</dbReference>